<reference evidence="3 4" key="1">
    <citation type="submission" date="2020-10" db="EMBL/GenBank/DDBJ databases">
        <title>Complete genome sequence of Paludibaculum fermentans P105T, a facultatively anaerobic acidobacterium capable of dissimilatory Fe(III) reduction.</title>
        <authorList>
            <person name="Dedysh S.N."/>
            <person name="Beletsky A.V."/>
            <person name="Kulichevskaya I.S."/>
            <person name="Mardanov A.V."/>
            <person name="Ravin N.V."/>
        </authorList>
    </citation>
    <scope>NUCLEOTIDE SEQUENCE [LARGE SCALE GENOMIC DNA]</scope>
    <source>
        <strain evidence="3 4">P105</strain>
    </source>
</reference>
<evidence type="ECO:0000313" key="3">
    <source>
        <dbReference type="EMBL" id="QOY89799.1"/>
    </source>
</evidence>
<dbReference type="AlphaFoldDB" id="A0A7S7SLX1"/>
<dbReference type="EMBL" id="CP063849">
    <property type="protein sequence ID" value="QOY89799.1"/>
    <property type="molecule type" value="Genomic_DNA"/>
</dbReference>
<evidence type="ECO:0000259" key="2">
    <source>
        <dbReference type="Pfam" id="PF12158"/>
    </source>
</evidence>
<feature type="domain" description="DUF3592" evidence="2">
    <location>
        <begin position="46"/>
        <end position="136"/>
    </location>
</feature>
<keyword evidence="1" id="KW-0472">Membrane</keyword>
<keyword evidence="4" id="KW-1185">Reference proteome</keyword>
<dbReference type="InterPro" id="IPR021994">
    <property type="entry name" value="DUF3592"/>
</dbReference>
<dbReference type="Proteomes" id="UP000593892">
    <property type="component" value="Chromosome"/>
</dbReference>
<feature type="domain" description="DUF3592" evidence="2">
    <location>
        <begin position="216"/>
        <end position="301"/>
    </location>
</feature>
<organism evidence="3 4">
    <name type="scientific">Paludibaculum fermentans</name>
    <dbReference type="NCBI Taxonomy" id="1473598"/>
    <lineage>
        <taxon>Bacteria</taxon>
        <taxon>Pseudomonadati</taxon>
        <taxon>Acidobacteriota</taxon>
        <taxon>Terriglobia</taxon>
        <taxon>Bryobacterales</taxon>
        <taxon>Bryobacteraceae</taxon>
        <taxon>Paludibaculum</taxon>
    </lineage>
</organism>
<sequence length="333" mass="35982">MQIKGFDFAVVGGASVFALIGLAMLVPGIRNLSRSVASSHWPKAPAMVVTSGTSESVSTGRSSRDRSLMYAAHIQLRYSVGGQEYATDTLHFGETLGSGDSSEAELRRLRFPLGYETTVVYDPKQPWVAAARPGFHSEALLLPGGALAFIIPAIMFVVLYYGMDRGNGMLGIGLGIFAAIFMAIGAALLTPGLMSLWNARESVKWPVVPGRILYHKEGSSTSTDHDDDGHSTTTTTYSTRVIYRYQVKGQTLFNNVRRFGQLAGSSEEWASEIAAQYPMGKDVEVSYKPDDPETAALEPGIDNEAYYLPGAGAAFLLFGLAVFLWGIPALTRY</sequence>
<accession>A0A7S7SLX1</accession>
<feature type="transmembrane region" description="Helical" evidence="1">
    <location>
        <begin position="169"/>
        <end position="190"/>
    </location>
</feature>
<dbReference type="KEGG" id="pfer:IRI77_07565"/>
<feature type="transmembrane region" description="Helical" evidence="1">
    <location>
        <begin position="6"/>
        <end position="26"/>
    </location>
</feature>
<keyword evidence="1" id="KW-1133">Transmembrane helix</keyword>
<evidence type="ECO:0000256" key="1">
    <source>
        <dbReference type="SAM" id="Phobius"/>
    </source>
</evidence>
<gene>
    <name evidence="3" type="ORF">IRI77_07565</name>
</gene>
<feature type="transmembrane region" description="Helical" evidence="1">
    <location>
        <begin position="306"/>
        <end position="327"/>
    </location>
</feature>
<dbReference type="RefSeq" id="WP_194451461.1">
    <property type="nucleotide sequence ID" value="NZ_CP063849.1"/>
</dbReference>
<evidence type="ECO:0000313" key="4">
    <source>
        <dbReference type="Proteomes" id="UP000593892"/>
    </source>
</evidence>
<protein>
    <submittedName>
        <fullName evidence="3">DUF3592 domain-containing protein</fullName>
    </submittedName>
</protein>
<proteinExistence type="predicted"/>
<dbReference type="Pfam" id="PF12158">
    <property type="entry name" value="DUF3592"/>
    <property type="match status" value="2"/>
</dbReference>
<name>A0A7S7SLX1_PALFE</name>
<keyword evidence="1" id="KW-0812">Transmembrane</keyword>
<feature type="transmembrane region" description="Helical" evidence="1">
    <location>
        <begin position="140"/>
        <end position="163"/>
    </location>
</feature>